<keyword evidence="4" id="KW-0186">Copper</keyword>
<dbReference type="CDD" id="cd13903">
    <property type="entry name" value="CuRO_3_Tv-LCC_like"/>
    <property type="match status" value="1"/>
</dbReference>
<evidence type="ECO:0000313" key="12">
    <source>
        <dbReference type="Proteomes" id="UP001049176"/>
    </source>
</evidence>
<dbReference type="InterPro" id="IPR033138">
    <property type="entry name" value="Cu_oxidase_CS"/>
</dbReference>
<evidence type="ECO:0000259" key="8">
    <source>
        <dbReference type="Pfam" id="PF00394"/>
    </source>
</evidence>
<evidence type="ECO:0000313" key="11">
    <source>
        <dbReference type="EMBL" id="KAG7091761.1"/>
    </source>
</evidence>
<dbReference type="InterPro" id="IPR011706">
    <property type="entry name" value="Cu-oxidase_C"/>
</dbReference>
<dbReference type="Pfam" id="PF07732">
    <property type="entry name" value="Cu-oxidase_3"/>
    <property type="match status" value="1"/>
</dbReference>
<keyword evidence="3" id="KW-0560">Oxidoreductase</keyword>
<evidence type="ECO:0008006" key="13">
    <source>
        <dbReference type="Google" id="ProtNLM"/>
    </source>
</evidence>
<feature type="domain" description="Plastocyanin-like" evidence="8">
    <location>
        <begin position="162"/>
        <end position="310"/>
    </location>
</feature>
<dbReference type="AlphaFoldDB" id="A0A9P7RZ07"/>
<dbReference type="GeneID" id="66077238"/>
<dbReference type="PANTHER" id="PTHR11709:SF511">
    <property type="entry name" value="LACCASE"/>
    <property type="match status" value="1"/>
</dbReference>
<dbReference type="InterPro" id="IPR008972">
    <property type="entry name" value="Cupredoxin"/>
</dbReference>
<dbReference type="SUPFAM" id="SSF49503">
    <property type="entry name" value="Cupredoxins"/>
    <property type="match status" value="3"/>
</dbReference>
<gene>
    <name evidence="11" type="ORF">E1B28_008162</name>
</gene>
<feature type="domain" description="Plastocyanin-like" evidence="9">
    <location>
        <begin position="378"/>
        <end position="496"/>
    </location>
</feature>
<sequence length="531" mass="58662">MVGFNTRLVLPVVLSSAALVRAVGPVTSLVLANSVVNPDGYQRKGVTLNGSFIGPTITGKKDDQFKINVINLLNDPELERTTTIHWHGLTQDFTNWADGTASVTQCPISPNASFEYDFKAHHAGTFWYHSHLSTQYCDGLRGAFIVYDDNDPNKHLYDVDDESTIISLNDWYHTIAKTISATTSFGIPDSGLVNGQGRAYRGVVTKNTKLAVITVQKGKRYRFRVINMACDSMYKFFIDQHDLDIIEVDGTSHNKLTVDNARIYAGQRYSFVLNANKPVGNYWIRSKPNAGLEQSFINGMNSAILRYEGAPDEEPAEQNEDDIILRNPLKEQKLTPLEQIPVPGEPRPGGVDYALHVQWGFNESVPNFLANGIELSSPPSPVLLQILSGVTNPADLLPSGTVYALPMNASIEISFSGGILAIEHPIHLHGHSFDVVRVAGSKEYNYVNPPRRDVVNTGSESDNVTIRFRTDNPGPWFVHCHIDWHLQTGMGIILAEGINQTRTDIHPPAAWGELCDKYNALPSDVKPGSED</sequence>
<dbReference type="GO" id="GO:0005507">
    <property type="term" value="F:copper ion binding"/>
    <property type="evidence" value="ECO:0007669"/>
    <property type="project" value="InterPro"/>
</dbReference>
<evidence type="ECO:0000256" key="4">
    <source>
        <dbReference type="ARBA" id="ARBA00023008"/>
    </source>
</evidence>
<evidence type="ECO:0000256" key="1">
    <source>
        <dbReference type="ARBA" id="ARBA00010609"/>
    </source>
</evidence>
<dbReference type="InterPro" id="IPR011707">
    <property type="entry name" value="Cu-oxidase-like_N"/>
</dbReference>
<dbReference type="OrthoDB" id="2121828at2759"/>
<accession>A0A9P7RZ07</accession>
<keyword evidence="6" id="KW-0325">Glycoprotein</keyword>
<dbReference type="Pfam" id="PF07731">
    <property type="entry name" value="Cu-oxidase_2"/>
    <property type="match status" value="1"/>
</dbReference>
<dbReference type="RefSeq" id="XP_043008231.1">
    <property type="nucleotide sequence ID" value="XM_043152948.1"/>
</dbReference>
<reference evidence="11" key="1">
    <citation type="journal article" date="2021" name="Genome Biol. Evol.">
        <title>The assembled and annotated genome of the fairy-ring fungus Marasmius oreades.</title>
        <authorList>
            <person name="Hiltunen M."/>
            <person name="Ament-Velasquez S.L."/>
            <person name="Johannesson H."/>
        </authorList>
    </citation>
    <scope>NUCLEOTIDE SEQUENCE</scope>
    <source>
        <strain evidence="11">03SP1</strain>
    </source>
</reference>
<feature type="domain" description="Plastocyanin-like" evidence="10">
    <location>
        <begin position="34"/>
        <end position="150"/>
    </location>
</feature>
<protein>
    <recommendedName>
        <fullName evidence="13">Laccase</fullName>
    </recommendedName>
</protein>
<dbReference type="InterPro" id="IPR002355">
    <property type="entry name" value="Cu_oxidase_Cu_BS"/>
</dbReference>
<evidence type="ECO:0000256" key="3">
    <source>
        <dbReference type="ARBA" id="ARBA00023002"/>
    </source>
</evidence>
<feature type="chain" id="PRO_5040105786" description="Laccase" evidence="7">
    <location>
        <begin position="23"/>
        <end position="531"/>
    </location>
</feature>
<dbReference type="InterPro" id="IPR045087">
    <property type="entry name" value="Cu-oxidase_fam"/>
</dbReference>
<keyword evidence="2" id="KW-0479">Metal-binding</keyword>
<dbReference type="PANTHER" id="PTHR11709">
    <property type="entry name" value="MULTI-COPPER OXIDASE"/>
    <property type="match status" value="1"/>
</dbReference>
<keyword evidence="5" id="KW-1015">Disulfide bond</keyword>
<keyword evidence="12" id="KW-1185">Reference proteome</keyword>
<evidence type="ECO:0000256" key="7">
    <source>
        <dbReference type="SAM" id="SignalP"/>
    </source>
</evidence>
<name>A0A9P7RZ07_9AGAR</name>
<dbReference type="EMBL" id="CM032185">
    <property type="protein sequence ID" value="KAG7091761.1"/>
    <property type="molecule type" value="Genomic_DNA"/>
</dbReference>
<keyword evidence="7" id="KW-0732">Signal</keyword>
<dbReference type="FunFam" id="2.60.40.420:FF:000045">
    <property type="entry name" value="Laccase 2"/>
    <property type="match status" value="1"/>
</dbReference>
<evidence type="ECO:0000256" key="2">
    <source>
        <dbReference type="ARBA" id="ARBA00022723"/>
    </source>
</evidence>
<evidence type="ECO:0000259" key="10">
    <source>
        <dbReference type="Pfam" id="PF07732"/>
    </source>
</evidence>
<dbReference type="PROSITE" id="PS00080">
    <property type="entry name" value="MULTICOPPER_OXIDASE2"/>
    <property type="match status" value="1"/>
</dbReference>
<dbReference type="PROSITE" id="PS00079">
    <property type="entry name" value="MULTICOPPER_OXIDASE1"/>
    <property type="match status" value="2"/>
</dbReference>
<dbReference type="GO" id="GO:0016491">
    <property type="term" value="F:oxidoreductase activity"/>
    <property type="evidence" value="ECO:0007669"/>
    <property type="project" value="UniProtKB-KW"/>
</dbReference>
<evidence type="ECO:0000256" key="6">
    <source>
        <dbReference type="ARBA" id="ARBA00023180"/>
    </source>
</evidence>
<evidence type="ECO:0000256" key="5">
    <source>
        <dbReference type="ARBA" id="ARBA00023157"/>
    </source>
</evidence>
<dbReference type="KEGG" id="more:E1B28_008162"/>
<dbReference type="Gene3D" id="2.60.40.420">
    <property type="entry name" value="Cupredoxins - blue copper proteins"/>
    <property type="match status" value="3"/>
</dbReference>
<evidence type="ECO:0000259" key="9">
    <source>
        <dbReference type="Pfam" id="PF07731"/>
    </source>
</evidence>
<feature type="signal peptide" evidence="7">
    <location>
        <begin position="1"/>
        <end position="22"/>
    </location>
</feature>
<organism evidence="11 12">
    <name type="scientific">Marasmius oreades</name>
    <name type="common">fairy-ring Marasmius</name>
    <dbReference type="NCBI Taxonomy" id="181124"/>
    <lineage>
        <taxon>Eukaryota</taxon>
        <taxon>Fungi</taxon>
        <taxon>Dikarya</taxon>
        <taxon>Basidiomycota</taxon>
        <taxon>Agaricomycotina</taxon>
        <taxon>Agaricomycetes</taxon>
        <taxon>Agaricomycetidae</taxon>
        <taxon>Agaricales</taxon>
        <taxon>Marasmiineae</taxon>
        <taxon>Marasmiaceae</taxon>
        <taxon>Marasmius</taxon>
    </lineage>
</organism>
<proteinExistence type="inferred from homology"/>
<dbReference type="InterPro" id="IPR001117">
    <property type="entry name" value="Cu-oxidase_2nd"/>
</dbReference>
<dbReference type="Pfam" id="PF00394">
    <property type="entry name" value="Cu-oxidase"/>
    <property type="match status" value="1"/>
</dbReference>
<comment type="similarity">
    <text evidence="1">Belongs to the multicopper oxidase family.</text>
</comment>
<comment type="caution">
    <text evidence="11">The sequence shown here is derived from an EMBL/GenBank/DDBJ whole genome shotgun (WGS) entry which is preliminary data.</text>
</comment>
<dbReference type="Proteomes" id="UP001049176">
    <property type="component" value="Chromosome 5"/>
</dbReference>